<proteinExistence type="inferred from homology"/>
<comment type="similarity">
    <text evidence="1 7">Belongs to the acetokinase family.</text>
</comment>
<protein>
    <recommendedName>
        <fullName evidence="2">butyrate kinase</fullName>
        <ecNumber evidence="2">2.7.2.7</ecNumber>
    </recommendedName>
</protein>
<keyword evidence="4" id="KW-0547">Nucleotide-binding</keyword>
<dbReference type="Pfam" id="PF00871">
    <property type="entry name" value="Acetate_kinase"/>
    <property type="match status" value="1"/>
</dbReference>
<evidence type="ECO:0000256" key="5">
    <source>
        <dbReference type="ARBA" id="ARBA00022777"/>
    </source>
</evidence>
<dbReference type="Proteomes" id="UP000017908">
    <property type="component" value="Unassembled WGS sequence"/>
</dbReference>
<dbReference type="PANTHER" id="PTHR21060">
    <property type="entry name" value="ACETATE KINASE"/>
    <property type="match status" value="1"/>
</dbReference>
<organism evidence="8">
    <name type="scientific">Megasphaera elsdenii CAG:570</name>
    <dbReference type="NCBI Taxonomy" id="1263087"/>
    <lineage>
        <taxon>Bacteria</taxon>
        <taxon>Bacillati</taxon>
        <taxon>Bacillota</taxon>
        <taxon>Negativicutes</taxon>
        <taxon>Veillonellales</taxon>
        <taxon>Veillonellaceae</taxon>
        <taxon>Megasphaera</taxon>
    </lineage>
</organism>
<dbReference type="GO" id="GO:0005524">
    <property type="term" value="F:ATP binding"/>
    <property type="evidence" value="ECO:0007669"/>
    <property type="project" value="UniProtKB-KW"/>
</dbReference>
<dbReference type="SUPFAM" id="SSF53067">
    <property type="entry name" value="Actin-like ATPase domain"/>
    <property type="match status" value="1"/>
</dbReference>
<dbReference type="GO" id="GO:0006083">
    <property type="term" value="P:acetate metabolic process"/>
    <property type="evidence" value="ECO:0007669"/>
    <property type="project" value="TreeGrafter"/>
</dbReference>
<dbReference type="PRINTS" id="PR00471">
    <property type="entry name" value="ACETATEKNASE"/>
</dbReference>
<name>R7MXD9_MEGEL</name>
<dbReference type="EC" id="2.7.2.7" evidence="2"/>
<keyword evidence="3 7" id="KW-0808">Transferase</keyword>
<dbReference type="EMBL" id="CBKE010000088">
    <property type="protein sequence ID" value="CDF04488.1"/>
    <property type="molecule type" value="Genomic_DNA"/>
</dbReference>
<accession>R7MXD9</accession>
<keyword evidence="5 7" id="KW-0418">Kinase</keyword>
<evidence type="ECO:0000256" key="1">
    <source>
        <dbReference type="ARBA" id="ARBA00008748"/>
    </source>
</evidence>
<dbReference type="AlphaFoldDB" id="R7MXD9"/>
<dbReference type="InterPro" id="IPR043129">
    <property type="entry name" value="ATPase_NBD"/>
</dbReference>
<comment type="caution">
    <text evidence="8">The sequence shown here is derived from an EMBL/GenBank/DDBJ whole genome shotgun (WGS) entry which is preliminary data.</text>
</comment>
<evidence type="ECO:0000256" key="7">
    <source>
        <dbReference type="RuleBase" id="RU003835"/>
    </source>
</evidence>
<evidence type="ECO:0000256" key="2">
    <source>
        <dbReference type="ARBA" id="ARBA00013069"/>
    </source>
</evidence>
<evidence type="ECO:0000256" key="6">
    <source>
        <dbReference type="ARBA" id="ARBA00022840"/>
    </source>
</evidence>
<keyword evidence="6" id="KW-0067">ATP-binding</keyword>
<sequence length="169" mass="18540">MGVPVEKLRIINCHLGNGSSLAAIKYGKCVDTTMGFTPLAGVLMGTRCGDIDPAIVLNVMDNHNLSTKEMDTLMNKKSGVLGISGVSSDFRDLGQAAAEGNERAQLALDMFHYQVRKEIGAFAAAMGGVDVITFTAGGRRRRHPLHGWRRRKRYRRPCCHCRRPGIPRC</sequence>
<dbReference type="Gene3D" id="3.30.420.40">
    <property type="match status" value="1"/>
</dbReference>
<evidence type="ECO:0000256" key="4">
    <source>
        <dbReference type="ARBA" id="ARBA00022741"/>
    </source>
</evidence>
<dbReference type="GO" id="GO:0047761">
    <property type="term" value="F:butyrate kinase activity"/>
    <property type="evidence" value="ECO:0007669"/>
    <property type="project" value="UniProtKB-EC"/>
</dbReference>
<dbReference type="InterPro" id="IPR000890">
    <property type="entry name" value="Aliphatic_acid_kin_short-chain"/>
</dbReference>
<evidence type="ECO:0000313" key="8">
    <source>
        <dbReference type="EMBL" id="CDF04488.1"/>
    </source>
</evidence>
<dbReference type="PROSITE" id="PS01076">
    <property type="entry name" value="ACETATE_KINASE_2"/>
    <property type="match status" value="1"/>
</dbReference>
<dbReference type="GO" id="GO:0008776">
    <property type="term" value="F:acetate kinase activity"/>
    <property type="evidence" value="ECO:0007669"/>
    <property type="project" value="TreeGrafter"/>
</dbReference>
<dbReference type="PANTHER" id="PTHR21060:SF15">
    <property type="entry name" value="ACETATE KINASE-RELATED"/>
    <property type="match status" value="1"/>
</dbReference>
<evidence type="ECO:0000256" key="3">
    <source>
        <dbReference type="ARBA" id="ARBA00022679"/>
    </source>
</evidence>
<reference evidence="8" key="1">
    <citation type="submission" date="2012-11" db="EMBL/GenBank/DDBJ databases">
        <title>Dependencies among metagenomic species, viruses, plasmids and units of genetic variation.</title>
        <authorList>
            <person name="Nielsen H.B."/>
            <person name="Almeida M."/>
            <person name="Juncker A.S."/>
            <person name="Rasmussen S."/>
            <person name="Li J."/>
            <person name="Sunagawa S."/>
            <person name="Plichta D."/>
            <person name="Gautier L."/>
            <person name="Le Chatelier E."/>
            <person name="Peletier E."/>
            <person name="Bonde I."/>
            <person name="Nielsen T."/>
            <person name="Manichanh C."/>
            <person name="Arumugam M."/>
            <person name="Batto J."/>
            <person name="Santos M.B.Q.D."/>
            <person name="Blom N."/>
            <person name="Borruel N."/>
            <person name="Burgdorf K.S."/>
            <person name="Boumezbeur F."/>
            <person name="Casellas F."/>
            <person name="Dore J."/>
            <person name="Guarner F."/>
            <person name="Hansen T."/>
            <person name="Hildebrand F."/>
            <person name="Kaas R.S."/>
            <person name="Kennedy S."/>
            <person name="Kristiansen K."/>
            <person name="Kultima J.R."/>
            <person name="Leonard P."/>
            <person name="Levenez F."/>
            <person name="Lund O."/>
            <person name="Moumen B."/>
            <person name="Le Paslier D."/>
            <person name="Pons N."/>
            <person name="Pedersen O."/>
            <person name="Prifti E."/>
            <person name="Qin J."/>
            <person name="Raes J."/>
            <person name="Tap J."/>
            <person name="Tims S."/>
            <person name="Ussery D.W."/>
            <person name="Yamada T."/>
            <person name="MetaHit consortium"/>
            <person name="Renault P."/>
            <person name="Sicheritz-Ponten T."/>
            <person name="Bork P."/>
            <person name="Wang J."/>
            <person name="Brunak S."/>
            <person name="Ehrlich S.D."/>
        </authorList>
    </citation>
    <scope>NUCLEOTIDE SEQUENCE [LARGE SCALE GENOMIC DNA]</scope>
</reference>
<dbReference type="InterPro" id="IPR023865">
    <property type="entry name" value="Aliphatic_acid_kinase_CS"/>
</dbReference>
<gene>
    <name evidence="8" type="ORF">BN715_00839</name>
</gene>